<keyword evidence="2" id="KW-1185">Reference proteome</keyword>
<dbReference type="SUPFAM" id="SSF81901">
    <property type="entry name" value="HCP-like"/>
    <property type="match status" value="1"/>
</dbReference>
<comment type="caution">
    <text evidence="1">The sequence shown here is derived from an EMBL/GenBank/DDBJ whole genome shotgun (WGS) entry which is preliminary data.</text>
</comment>
<evidence type="ECO:0008006" key="3">
    <source>
        <dbReference type="Google" id="ProtNLM"/>
    </source>
</evidence>
<dbReference type="Gene3D" id="1.25.40.10">
    <property type="entry name" value="Tetratricopeptide repeat domain"/>
    <property type="match status" value="1"/>
</dbReference>
<organism evidence="1 2">
    <name type="scientific">Rehaibacterium terrae</name>
    <dbReference type="NCBI Taxonomy" id="1341696"/>
    <lineage>
        <taxon>Bacteria</taxon>
        <taxon>Pseudomonadati</taxon>
        <taxon>Pseudomonadota</taxon>
        <taxon>Gammaproteobacteria</taxon>
        <taxon>Lysobacterales</taxon>
        <taxon>Lysobacteraceae</taxon>
        <taxon>Rehaibacterium</taxon>
    </lineage>
</organism>
<name>A0A7W7Y1A1_9GAMM</name>
<evidence type="ECO:0000313" key="2">
    <source>
        <dbReference type="Proteomes" id="UP000519004"/>
    </source>
</evidence>
<gene>
    <name evidence="1" type="ORF">HNQ58_002162</name>
</gene>
<dbReference type="InterPro" id="IPR011990">
    <property type="entry name" value="TPR-like_helical_dom_sf"/>
</dbReference>
<dbReference type="Proteomes" id="UP000519004">
    <property type="component" value="Unassembled WGS sequence"/>
</dbReference>
<proteinExistence type="predicted"/>
<dbReference type="EMBL" id="JACHHX010000016">
    <property type="protein sequence ID" value="MBB5016251.1"/>
    <property type="molecule type" value="Genomic_DNA"/>
</dbReference>
<dbReference type="AlphaFoldDB" id="A0A7W7Y1A1"/>
<evidence type="ECO:0000313" key="1">
    <source>
        <dbReference type="EMBL" id="MBB5016251.1"/>
    </source>
</evidence>
<sequence>MLRRAIAPVPVRREHWLLTCWLFGLVVLLAAAAPASADIPSDGERLRKAQLLTESFLRYHPDIRYRLEGLSLLDDGEPQRAATAFMRAAKYADKISQAAVAELIWNGALPGRSRAEAYAWMDLAAERGYAFLVAKRERYWAALDADEQQEAIRIGSGLYAEYGDEVAKPRLERLLAKGRRAATGSRVGSLGALQVLVPGPDGRFISVSGDEYYQNRLWQPKDYFAWQDSIWGGMPVGTVTVGDLTPDATGTDEKQN</sequence>
<reference evidence="1 2" key="1">
    <citation type="submission" date="2020-08" db="EMBL/GenBank/DDBJ databases">
        <title>Genomic Encyclopedia of Type Strains, Phase IV (KMG-IV): sequencing the most valuable type-strain genomes for metagenomic binning, comparative biology and taxonomic classification.</title>
        <authorList>
            <person name="Goeker M."/>
        </authorList>
    </citation>
    <scope>NUCLEOTIDE SEQUENCE [LARGE SCALE GENOMIC DNA]</scope>
    <source>
        <strain evidence="1 2">DSM 25897</strain>
    </source>
</reference>
<protein>
    <recommendedName>
        <fullName evidence="3">Sel1 repeat family protein</fullName>
    </recommendedName>
</protein>
<dbReference type="RefSeq" id="WP_183948920.1">
    <property type="nucleotide sequence ID" value="NZ_JACHHX010000016.1"/>
</dbReference>
<accession>A0A7W7Y1A1</accession>